<protein>
    <submittedName>
        <fullName evidence="2">LegC family aminotransferase</fullName>
    </submittedName>
</protein>
<evidence type="ECO:0000256" key="1">
    <source>
        <dbReference type="RuleBase" id="RU004508"/>
    </source>
</evidence>
<dbReference type="InterPro" id="IPR000653">
    <property type="entry name" value="DegT/StrS_aminotransferase"/>
</dbReference>
<evidence type="ECO:0000313" key="3">
    <source>
        <dbReference type="Proteomes" id="UP001500426"/>
    </source>
</evidence>
<dbReference type="GO" id="GO:0008483">
    <property type="term" value="F:transaminase activity"/>
    <property type="evidence" value="ECO:0007669"/>
    <property type="project" value="UniProtKB-KW"/>
</dbReference>
<dbReference type="Gene3D" id="3.90.1150.10">
    <property type="entry name" value="Aspartate Aminotransferase, domain 1"/>
    <property type="match status" value="1"/>
</dbReference>
<dbReference type="NCBIfam" id="TIGR04181">
    <property type="entry name" value="NHT_00031"/>
    <property type="match status" value="1"/>
</dbReference>
<dbReference type="Proteomes" id="UP001500426">
    <property type="component" value="Unassembled WGS sequence"/>
</dbReference>
<dbReference type="InterPro" id="IPR015424">
    <property type="entry name" value="PyrdxlP-dep_Trfase"/>
</dbReference>
<dbReference type="EMBL" id="BAABCS010000019">
    <property type="protein sequence ID" value="GAA4053800.1"/>
    <property type="molecule type" value="Genomic_DNA"/>
</dbReference>
<dbReference type="PANTHER" id="PTHR30244:SF30">
    <property type="entry name" value="BLR5990 PROTEIN"/>
    <property type="match status" value="1"/>
</dbReference>
<keyword evidence="1" id="KW-0663">Pyridoxal phosphate</keyword>
<dbReference type="InterPro" id="IPR015422">
    <property type="entry name" value="PyrdxlP-dep_Trfase_small"/>
</dbReference>
<keyword evidence="3" id="KW-1185">Reference proteome</keyword>
<dbReference type="SUPFAM" id="SSF53383">
    <property type="entry name" value="PLP-dependent transferases"/>
    <property type="match status" value="1"/>
</dbReference>
<reference evidence="3" key="1">
    <citation type="journal article" date="2019" name="Int. J. Syst. Evol. Microbiol.">
        <title>The Global Catalogue of Microorganisms (GCM) 10K type strain sequencing project: providing services to taxonomists for standard genome sequencing and annotation.</title>
        <authorList>
            <consortium name="The Broad Institute Genomics Platform"/>
            <consortium name="The Broad Institute Genome Sequencing Center for Infectious Disease"/>
            <person name="Wu L."/>
            <person name="Ma J."/>
        </authorList>
    </citation>
    <scope>NUCLEOTIDE SEQUENCE [LARGE SCALE GENOMIC DNA]</scope>
    <source>
        <strain evidence="3">JCM 17068</strain>
    </source>
</reference>
<dbReference type="RefSeq" id="WP_345094194.1">
    <property type="nucleotide sequence ID" value="NZ_BAABCS010000019.1"/>
</dbReference>
<dbReference type="PANTHER" id="PTHR30244">
    <property type="entry name" value="TRANSAMINASE"/>
    <property type="match status" value="1"/>
</dbReference>
<comment type="similarity">
    <text evidence="1">Belongs to the DegT/DnrJ/EryC1 family.</text>
</comment>
<proteinExistence type="inferred from homology"/>
<name>A0ABP7UV86_9FLAO</name>
<accession>A0ABP7UV86</accession>
<dbReference type="PIRSF" id="PIRSF000390">
    <property type="entry name" value="PLP_StrS"/>
    <property type="match status" value="1"/>
</dbReference>
<dbReference type="InterPro" id="IPR026385">
    <property type="entry name" value="LegC-like"/>
</dbReference>
<evidence type="ECO:0000313" key="2">
    <source>
        <dbReference type="EMBL" id="GAA4053800.1"/>
    </source>
</evidence>
<organism evidence="2 3">
    <name type="scientific">Flavobacterium chungnamense</name>
    <dbReference type="NCBI Taxonomy" id="706182"/>
    <lineage>
        <taxon>Bacteria</taxon>
        <taxon>Pseudomonadati</taxon>
        <taxon>Bacteroidota</taxon>
        <taxon>Flavobacteriia</taxon>
        <taxon>Flavobacteriales</taxon>
        <taxon>Flavobacteriaceae</taxon>
        <taxon>Flavobacterium</taxon>
    </lineage>
</organism>
<comment type="caution">
    <text evidence="2">The sequence shown here is derived from an EMBL/GenBank/DDBJ whole genome shotgun (WGS) entry which is preliminary data.</text>
</comment>
<sequence length="383" mass="42642">MIPLSVPQLAGNEWKYVKDCLDTGWISSAGSYVNQFEQLVADFAGVKYGIACMNGTVGLHIAQVVAGVQASDYVITPNITFIATLNAIKYTGASPILIDVLPDSWQMNLALLESFLSQESELKCINGQWNSYRKEDGKRIFAIMPVHVLGNMGDMDKLQELATAYHLVIIEDSTEALGSYHKGQHAGSFGKFGVFSFNGNKIISTGGGGVIVTNDEALAQKAKHLTTQAKVSAMEYIHDEIGYNYRLVNILAAIGVAQMEQFPTLLENKKRMDDYYRSELSEIGDIEFQMVLPCVVANCWLFTFKTKYMRELLDYLNSNGVQSRPFWLPMNQLEMFKNDIYVTENNNSNEIYQTSISIPSSAGITKAEMAIVVQTIKTFYSKL</sequence>
<dbReference type="Gene3D" id="3.40.640.10">
    <property type="entry name" value="Type I PLP-dependent aspartate aminotransferase-like (Major domain)"/>
    <property type="match status" value="1"/>
</dbReference>
<dbReference type="Pfam" id="PF01041">
    <property type="entry name" value="DegT_DnrJ_EryC1"/>
    <property type="match status" value="1"/>
</dbReference>
<dbReference type="InterPro" id="IPR015421">
    <property type="entry name" value="PyrdxlP-dep_Trfase_major"/>
</dbReference>
<gene>
    <name evidence="2" type="ORF">GCM10022388_20290</name>
</gene>
<keyword evidence="2" id="KW-0032">Aminotransferase</keyword>
<dbReference type="CDD" id="cd00616">
    <property type="entry name" value="AHBA_syn"/>
    <property type="match status" value="1"/>
</dbReference>
<keyword evidence="2" id="KW-0808">Transferase</keyword>